<reference evidence="1 2" key="1">
    <citation type="journal article" date="2022" name="Plant J.">
        <title>Chromosome-level genome of Camellia lanceoleosa provides a valuable resource for understanding genome evolution and self-incompatibility.</title>
        <authorList>
            <person name="Gong W."/>
            <person name="Xiao S."/>
            <person name="Wang L."/>
            <person name="Liao Z."/>
            <person name="Chang Y."/>
            <person name="Mo W."/>
            <person name="Hu G."/>
            <person name="Li W."/>
            <person name="Zhao G."/>
            <person name="Zhu H."/>
            <person name="Hu X."/>
            <person name="Ji K."/>
            <person name="Xiang X."/>
            <person name="Song Q."/>
            <person name="Yuan D."/>
            <person name="Jin S."/>
            <person name="Zhang L."/>
        </authorList>
    </citation>
    <scope>NUCLEOTIDE SEQUENCE [LARGE SCALE GENOMIC DNA]</scope>
    <source>
        <tissue evidence="1">Fresh and healthy young leaves</tissue>
    </source>
</reference>
<dbReference type="EMBL" id="CM045766">
    <property type="protein sequence ID" value="KAI8003402.1"/>
    <property type="molecule type" value="Genomic_DNA"/>
</dbReference>
<keyword evidence="2" id="KW-1185">Reference proteome</keyword>
<organism evidence="1 2">
    <name type="scientific">Camellia lanceoleosa</name>
    <dbReference type="NCBI Taxonomy" id="1840588"/>
    <lineage>
        <taxon>Eukaryota</taxon>
        <taxon>Viridiplantae</taxon>
        <taxon>Streptophyta</taxon>
        <taxon>Embryophyta</taxon>
        <taxon>Tracheophyta</taxon>
        <taxon>Spermatophyta</taxon>
        <taxon>Magnoliopsida</taxon>
        <taxon>eudicotyledons</taxon>
        <taxon>Gunneridae</taxon>
        <taxon>Pentapetalae</taxon>
        <taxon>asterids</taxon>
        <taxon>Ericales</taxon>
        <taxon>Theaceae</taxon>
        <taxon>Camellia</taxon>
    </lineage>
</organism>
<sequence>MDGRRSATTTIRQQTSFCYFLPNGGSLVSTLSLSLSPVNLLRKSKKKFYSIIVFSSFFRFKRNWSSIFGILMSPSLLGAGEEGQSNVTFLASSASMDSVSQNGSDLKERNYMGLSDCSSVDSSTISTVSEENSGCLNLRATELRLGLPGSQSPERVPELHLLSSAKLDEKPLFPLHSSKDNNYLSQKTVVSGNKRGFSDAMDGFSEGKFAANIEVNAMLSPKATSNLVVKSSIAKSNSGTQISKLKEVLPQHASQERPRAANENGPNRTGAPNVNSSAPAPKAQVVGWPPIRSFRKNTLATTSKNADEVEGKSGSGALFVKVSMDGAPYLRKVDLRTYSAYQDLSSSLEKMFSCFTIGQYGSHGASGREMLSESKLKDLLHGSEYVLTYEDKDGDWMLVGDVPWEMFIDTCKRLRIMKSSDAIGLAPRTVEKSRNRN</sequence>
<protein>
    <submittedName>
        <fullName evidence="1">Auxin-responsive protein IAA9</fullName>
    </submittedName>
</protein>
<dbReference type="Proteomes" id="UP001060215">
    <property type="component" value="Chromosome 9"/>
</dbReference>
<proteinExistence type="predicted"/>
<evidence type="ECO:0000313" key="2">
    <source>
        <dbReference type="Proteomes" id="UP001060215"/>
    </source>
</evidence>
<comment type="caution">
    <text evidence="1">The sequence shown here is derived from an EMBL/GenBank/DDBJ whole genome shotgun (WGS) entry which is preliminary data.</text>
</comment>
<accession>A0ACC0GSE9</accession>
<name>A0ACC0GSE9_9ERIC</name>
<gene>
    <name evidence="1" type="ORF">LOK49_LG08G00885</name>
</gene>
<evidence type="ECO:0000313" key="1">
    <source>
        <dbReference type="EMBL" id="KAI8003402.1"/>
    </source>
</evidence>